<dbReference type="AlphaFoldDB" id="A0A9D9EPU2"/>
<reference evidence="1" key="2">
    <citation type="journal article" date="2021" name="PeerJ">
        <title>Extensive microbial diversity within the chicken gut microbiome revealed by metagenomics and culture.</title>
        <authorList>
            <person name="Gilroy R."/>
            <person name="Ravi A."/>
            <person name="Getino M."/>
            <person name="Pursley I."/>
            <person name="Horton D.L."/>
            <person name="Alikhan N.F."/>
            <person name="Baker D."/>
            <person name="Gharbi K."/>
            <person name="Hall N."/>
            <person name="Watson M."/>
            <person name="Adriaenssens E.M."/>
            <person name="Foster-Nyarko E."/>
            <person name="Jarju S."/>
            <person name="Secka A."/>
            <person name="Antonio M."/>
            <person name="Oren A."/>
            <person name="Chaudhuri R.R."/>
            <person name="La Ragione R."/>
            <person name="Hildebrand F."/>
            <person name="Pallen M.J."/>
        </authorList>
    </citation>
    <scope>NUCLEOTIDE SEQUENCE</scope>
    <source>
        <strain evidence="1">B1-20833</strain>
    </source>
</reference>
<comment type="caution">
    <text evidence="1">The sequence shown here is derived from an EMBL/GenBank/DDBJ whole genome shotgun (WGS) entry which is preliminary data.</text>
</comment>
<sequence length="456" mass="49150">MKIKYRESALAALAAGAVLLAGCQEEAAVADRDSLTFDVRIETVGANDVTALVSHNGTEDVTYYAFCYRDFTQGEPMAIENAVAALKESGAAPSEVLTSGSSASVKCTGLQSASMYRLVVCGLDEDYNVYGTPASVYFNTVEGTVIYEPNPDWIVTYQGKQAASDNSGYGDVIQVTSYGNEEGYFAAVVPAADYQAKGIAACAEEVIAEREAYFAEQEEAGWIVDRSEYVYYTTAAYILETGDEGEYVGLAIGVDENFKATGLYAASEPFTPEEVQYNEGYGRWLGDWRISGTYEDGEGVDQPISYDITISYLVPDKAYIIYGYQNGLNGVELPGVQASFDPTSGNMVFTSSYAGDRYVDGVSYSLYFYATKTSGNSLTYMAGDYTIATAVLNGTNSATVTANAGLAQEGGEPFRTTEMQYIGFINNLTSNVTAFTQVPQFPFTMTRRASSTSVTE</sequence>
<gene>
    <name evidence="1" type="ORF">IAC06_00905</name>
</gene>
<name>A0A9D9EPU2_9BACT</name>
<reference evidence="1" key="1">
    <citation type="submission" date="2020-10" db="EMBL/GenBank/DDBJ databases">
        <authorList>
            <person name="Gilroy R."/>
        </authorList>
    </citation>
    <scope>NUCLEOTIDE SEQUENCE</scope>
    <source>
        <strain evidence="1">B1-20833</strain>
    </source>
</reference>
<dbReference type="PROSITE" id="PS51257">
    <property type="entry name" value="PROKAR_LIPOPROTEIN"/>
    <property type="match status" value="1"/>
</dbReference>
<evidence type="ECO:0000313" key="2">
    <source>
        <dbReference type="Proteomes" id="UP000823661"/>
    </source>
</evidence>
<dbReference type="EMBL" id="JADIMI010000010">
    <property type="protein sequence ID" value="MBO8451429.1"/>
    <property type="molecule type" value="Genomic_DNA"/>
</dbReference>
<proteinExistence type="predicted"/>
<protein>
    <submittedName>
        <fullName evidence="1">Uncharacterized protein</fullName>
    </submittedName>
</protein>
<evidence type="ECO:0000313" key="1">
    <source>
        <dbReference type="EMBL" id="MBO8451429.1"/>
    </source>
</evidence>
<accession>A0A9D9EPU2</accession>
<dbReference type="Proteomes" id="UP000823661">
    <property type="component" value="Unassembled WGS sequence"/>
</dbReference>
<organism evidence="1 2">
    <name type="scientific">Candidatus Cryptobacteroides intestinavium</name>
    <dbReference type="NCBI Taxonomy" id="2840766"/>
    <lineage>
        <taxon>Bacteria</taxon>
        <taxon>Pseudomonadati</taxon>
        <taxon>Bacteroidota</taxon>
        <taxon>Bacteroidia</taxon>
        <taxon>Bacteroidales</taxon>
        <taxon>Candidatus Cryptobacteroides</taxon>
    </lineage>
</organism>